<evidence type="ECO:0000256" key="6">
    <source>
        <dbReference type="ARBA" id="ARBA00023136"/>
    </source>
</evidence>
<keyword evidence="4 7" id="KW-0812">Transmembrane</keyword>
<evidence type="ECO:0000256" key="1">
    <source>
        <dbReference type="ARBA" id="ARBA00004651"/>
    </source>
</evidence>
<dbReference type="InterPro" id="IPR045621">
    <property type="entry name" value="BPD_transp_1_N"/>
</dbReference>
<sequence>MGVARLRATPAAHPAPGIAPRRPPPSPEPRTVTVPVARFLLRRLAALTALLVALSFIVFSLLHVAPGNLVKNLLGPRPATPEAVAAIRERYHLDEPFLAQYAHWLGGVLRGDLGVSARSGTDITTVLGDRVGLTLLLAGLAALLAIGVGVPLGIRAAQRTGSLTDRLITGSAVVGVSAPGFAVGLLLLYVFAVMLGWFPIYGTGEPGLDRLRHLALPAVALALGTGAMVVKVTRTAVARELQQDYVTFARSRGVPERVVRRTYLRNASVPVVTSAGLVVAGLVGGSVLVESVFAIPGLGVLLADSITYKDVPVVQAITLLVAATIGVTTALVDLYTAVADPRVRRATVGHGRGRGAVGAVADPTLPDASLPTSALPDGSLPGGMPGPGAGGAA</sequence>
<dbReference type="InterPro" id="IPR035906">
    <property type="entry name" value="MetI-like_sf"/>
</dbReference>
<dbReference type="InterPro" id="IPR000515">
    <property type="entry name" value="MetI-like"/>
</dbReference>
<feature type="transmembrane region" description="Helical" evidence="7">
    <location>
        <begin position="131"/>
        <end position="154"/>
    </location>
</feature>
<feature type="transmembrane region" description="Helical" evidence="7">
    <location>
        <begin position="44"/>
        <end position="65"/>
    </location>
</feature>
<feature type="region of interest" description="Disordered" evidence="8">
    <location>
        <begin position="1"/>
        <end position="30"/>
    </location>
</feature>
<feature type="transmembrane region" description="Helical" evidence="7">
    <location>
        <begin position="166"/>
        <end position="191"/>
    </location>
</feature>
<feature type="transmembrane region" description="Helical" evidence="7">
    <location>
        <begin position="211"/>
        <end position="230"/>
    </location>
</feature>
<dbReference type="Pfam" id="PF00528">
    <property type="entry name" value="BPD_transp_1"/>
    <property type="match status" value="1"/>
</dbReference>
<dbReference type="CDD" id="cd06261">
    <property type="entry name" value="TM_PBP2"/>
    <property type="match status" value="1"/>
</dbReference>
<keyword evidence="6 7" id="KW-0472">Membrane</keyword>
<dbReference type="EMBL" id="JACZDF010000003">
    <property type="protein sequence ID" value="MBD9699278.1"/>
    <property type="molecule type" value="Genomic_DNA"/>
</dbReference>
<evidence type="ECO:0000256" key="8">
    <source>
        <dbReference type="SAM" id="MobiDB-lite"/>
    </source>
</evidence>
<keyword evidence="11" id="KW-1185">Reference proteome</keyword>
<keyword evidence="3" id="KW-1003">Cell membrane</keyword>
<protein>
    <submittedName>
        <fullName evidence="10">ABC transporter permease</fullName>
    </submittedName>
</protein>
<evidence type="ECO:0000256" key="2">
    <source>
        <dbReference type="ARBA" id="ARBA00022448"/>
    </source>
</evidence>
<feature type="domain" description="ABC transmembrane type-1" evidence="9">
    <location>
        <begin position="131"/>
        <end position="332"/>
    </location>
</feature>
<organism evidence="10 11">
    <name type="scientific">Flavimobilis rhizosphaerae</name>
    <dbReference type="NCBI Taxonomy" id="2775421"/>
    <lineage>
        <taxon>Bacteria</taxon>
        <taxon>Bacillati</taxon>
        <taxon>Actinomycetota</taxon>
        <taxon>Actinomycetes</taxon>
        <taxon>Micrococcales</taxon>
        <taxon>Jonesiaceae</taxon>
        <taxon>Flavimobilis</taxon>
    </lineage>
</organism>
<keyword evidence="2 7" id="KW-0813">Transport</keyword>
<comment type="caution">
    <text evidence="10">The sequence shown here is derived from an EMBL/GenBank/DDBJ whole genome shotgun (WGS) entry which is preliminary data.</text>
</comment>
<evidence type="ECO:0000256" key="3">
    <source>
        <dbReference type="ARBA" id="ARBA00022475"/>
    </source>
</evidence>
<reference evidence="10 11" key="1">
    <citation type="submission" date="2020-09" db="EMBL/GenBank/DDBJ databases">
        <title>Flavimobilis rhizosphaerae sp. nov., isolated from rhizosphere soil of Spartina alterniflora.</title>
        <authorList>
            <person name="Hanqin C."/>
        </authorList>
    </citation>
    <scope>NUCLEOTIDE SEQUENCE [LARGE SCALE GENOMIC DNA]</scope>
    <source>
        <strain evidence="10 11">GY 10621</strain>
    </source>
</reference>
<evidence type="ECO:0000259" key="9">
    <source>
        <dbReference type="PROSITE" id="PS50928"/>
    </source>
</evidence>
<evidence type="ECO:0000256" key="5">
    <source>
        <dbReference type="ARBA" id="ARBA00022989"/>
    </source>
</evidence>
<dbReference type="SUPFAM" id="SSF161098">
    <property type="entry name" value="MetI-like"/>
    <property type="match status" value="1"/>
</dbReference>
<dbReference type="PANTHER" id="PTHR43163">
    <property type="entry name" value="DIPEPTIDE TRANSPORT SYSTEM PERMEASE PROTEIN DPPB-RELATED"/>
    <property type="match status" value="1"/>
</dbReference>
<evidence type="ECO:0000256" key="7">
    <source>
        <dbReference type="RuleBase" id="RU363032"/>
    </source>
</evidence>
<evidence type="ECO:0000313" key="11">
    <source>
        <dbReference type="Proteomes" id="UP000642107"/>
    </source>
</evidence>
<dbReference type="PROSITE" id="PS50928">
    <property type="entry name" value="ABC_TM1"/>
    <property type="match status" value="1"/>
</dbReference>
<comment type="subcellular location">
    <subcellularLocation>
        <location evidence="1 7">Cell membrane</location>
        <topology evidence="1 7">Multi-pass membrane protein</topology>
    </subcellularLocation>
</comment>
<gene>
    <name evidence="10" type="ORF">IGS67_07210</name>
</gene>
<proteinExistence type="inferred from homology"/>
<dbReference type="Pfam" id="PF19300">
    <property type="entry name" value="BPD_transp_1_N"/>
    <property type="match status" value="1"/>
</dbReference>
<comment type="similarity">
    <text evidence="7">Belongs to the binding-protein-dependent transport system permease family.</text>
</comment>
<dbReference type="Proteomes" id="UP000642107">
    <property type="component" value="Unassembled WGS sequence"/>
</dbReference>
<feature type="transmembrane region" description="Helical" evidence="7">
    <location>
        <begin position="267"/>
        <end position="293"/>
    </location>
</feature>
<feature type="region of interest" description="Disordered" evidence="8">
    <location>
        <begin position="361"/>
        <end position="393"/>
    </location>
</feature>
<evidence type="ECO:0000256" key="4">
    <source>
        <dbReference type="ARBA" id="ARBA00022692"/>
    </source>
</evidence>
<feature type="compositionally biased region" description="Gly residues" evidence="8">
    <location>
        <begin position="380"/>
        <end position="393"/>
    </location>
</feature>
<dbReference type="Gene3D" id="1.10.3720.10">
    <property type="entry name" value="MetI-like"/>
    <property type="match status" value="1"/>
</dbReference>
<name>A0ABR9DQ93_9MICO</name>
<keyword evidence="5 7" id="KW-1133">Transmembrane helix</keyword>
<feature type="compositionally biased region" description="Low complexity" evidence="8">
    <location>
        <begin position="8"/>
        <end position="20"/>
    </location>
</feature>
<evidence type="ECO:0000313" key="10">
    <source>
        <dbReference type="EMBL" id="MBD9699278.1"/>
    </source>
</evidence>
<feature type="transmembrane region" description="Helical" evidence="7">
    <location>
        <begin position="313"/>
        <end position="335"/>
    </location>
</feature>
<dbReference type="PANTHER" id="PTHR43163:SF6">
    <property type="entry name" value="DIPEPTIDE TRANSPORT SYSTEM PERMEASE PROTEIN DPPB-RELATED"/>
    <property type="match status" value="1"/>
</dbReference>
<accession>A0ABR9DQ93</accession>